<dbReference type="GO" id="GO:0009279">
    <property type="term" value="C:cell outer membrane"/>
    <property type="evidence" value="ECO:0007669"/>
    <property type="project" value="UniProtKB-SubCell"/>
</dbReference>
<feature type="chain" id="PRO_5021248648" description="Outer membrane protein X" evidence="10">
    <location>
        <begin position="24"/>
        <end position="176"/>
    </location>
</feature>
<dbReference type="InterPro" id="IPR000758">
    <property type="entry name" value="Enterovir_OMP"/>
</dbReference>
<dbReference type="PROSITE" id="PS00695">
    <property type="entry name" value="ENT_VIR_OMP_2"/>
    <property type="match status" value="1"/>
</dbReference>
<accession>A0A502GNS1</accession>
<evidence type="ECO:0000256" key="8">
    <source>
        <dbReference type="ARBA" id="ARBA00023136"/>
    </source>
</evidence>
<evidence type="ECO:0000256" key="9">
    <source>
        <dbReference type="ARBA" id="ARBA00023237"/>
    </source>
</evidence>
<gene>
    <name evidence="11" type="primary">ompX</name>
    <name evidence="11" type="ORF">EAH77_07570</name>
</gene>
<dbReference type="InterPro" id="IPR051723">
    <property type="entry name" value="Bact_OM_Invasion-Related"/>
</dbReference>
<dbReference type="GO" id="GO:0044384">
    <property type="term" value="C:host outer membrane"/>
    <property type="evidence" value="ECO:0007669"/>
    <property type="project" value="InterPro"/>
</dbReference>
<feature type="signal peptide" evidence="10">
    <location>
        <begin position="1"/>
        <end position="23"/>
    </location>
</feature>
<keyword evidence="5" id="KW-1134">Transmembrane beta strand</keyword>
<comment type="subcellular location">
    <subcellularLocation>
        <location evidence="2">Cell outer membrane</location>
    </subcellularLocation>
    <subcellularLocation>
        <location evidence="1">Membrane</location>
        <topology evidence="1">Multi-pass membrane protein</topology>
    </subcellularLocation>
</comment>
<evidence type="ECO:0000313" key="11">
    <source>
        <dbReference type="EMBL" id="TPG63415.1"/>
    </source>
</evidence>
<evidence type="ECO:0000256" key="3">
    <source>
        <dbReference type="ARBA" id="ARBA00011041"/>
    </source>
</evidence>
<evidence type="ECO:0000256" key="7">
    <source>
        <dbReference type="ARBA" id="ARBA00022729"/>
    </source>
</evidence>
<comment type="similarity">
    <text evidence="3">Belongs to the outer membrane OOP (TC 1.B.6) superfamily. OmpX family.</text>
</comment>
<evidence type="ECO:0000256" key="6">
    <source>
        <dbReference type="ARBA" id="ARBA00022692"/>
    </source>
</evidence>
<evidence type="ECO:0000256" key="10">
    <source>
        <dbReference type="SAM" id="SignalP"/>
    </source>
</evidence>
<keyword evidence="7 10" id="KW-0732">Signal</keyword>
<dbReference type="OrthoDB" id="6504170at2"/>
<dbReference type="RefSeq" id="WP_140471273.1">
    <property type="nucleotide sequence ID" value="NZ_RCZD01000003.1"/>
</dbReference>
<reference evidence="11 12" key="1">
    <citation type="journal article" date="2019" name="Environ. Microbiol.">
        <title>Species interactions and distinct microbial communities in high Arctic permafrost affected cryosols are associated with the CH4 and CO2 gas fluxes.</title>
        <authorList>
            <person name="Altshuler I."/>
            <person name="Hamel J."/>
            <person name="Turney S."/>
            <person name="Magnuson E."/>
            <person name="Levesque R."/>
            <person name="Greer C."/>
            <person name="Whyte L.G."/>
        </authorList>
    </citation>
    <scope>NUCLEOTIDE SEQUENCE [LARGE SCALE GENOMIC DNA]</scope>
    <source>
        <strain evidence="11 12">E4</strain>
    </source>
</reference>
<dbReference type="NCBIfam" id="NF006917">
    <property type="entry name" value="PRK09408.1"/>
    <property type="match status" value="1"/>
</dbReference>
<name>A0A502GNS1_9GAMM</name>
<dbReference type="AlphaFoldDB" id="A0A502GNS1"/>
<keyword evidence="8" id="KW-0472">Membrane</keyword>
<dbReference type="PANTHER" id="PTHR35892">
    <property type="entry name" value="OUTER MEMBRANE PROTEIN PAGN-RELATED"/>
    <property type="match status" value="1"/>
</dbReference>
<protein>
    <recommendedName>
        <fullName evidence="4">Outer membrane protein X</fullName>
    </recommendedName>
</protein>
<dbReference type="InterPro" id="IPR011250">
    <property type="entry name" value="OMP/PagP_B-barrel"/>
</dbReference>
<dbReference type="SUPFAM" id="SSF56925">
    <property type="entry name" value="OMPA-like"/>
    <property type="match status" value="1"/>
</dbReference>
<dbReference type="EMBL" id="RCZD01000003">
    <property type="protein sequence ID" value="TPG63415.1"/>
    <property type="molecule type" value="Genomic_DNA"/>
</dbReference>
<keyword evidence="6" id="KW-0812">Transmembrane</keyword>
<dbReference type="Proteomes" id="UP000317663">
    <property type="component" value="Unassembled WGS sequence"/>
</dbReference>
<keyword evidence="9" id="KW-0998">Cell outer membrane</keyword>
<dbReference type="Pfam" id="PF06316">
    <property type="entry name" value="Ail_Lom"/>
    <property type="match status" value="1"/>
</dbReference>
<proteinExistence type="inferred from homology"/>
<evidence type="ECO:0000313" key="12">
    <source>
        <dbReference type="Proteomes" id="UP000317663"/>
    </source>
</evidence>
<dbReference type="PRINTS" id="PR00316">
    <property type="entry name" value="ENTEROVIROMP"/>
</dbReference>
<evidence type="ECO:0000256" key="1">
    <source>
        <dbReference type="ARBA" id="ARBA00004141"/>
    </source>
</evidence>
<dbReference type="PANTHER" id="PTHR35892:SF3">
    <property type="entry name" value="OUTER MEMBRANE PROTEIN X"/>
    <property type="match status" value="1"/>
</dbReference>
<evidence type="ECO:0000256" key="2">
    <source>
        <dbReference type="ARBA" id="ARBA00004442"/>
    </source>
</evidence>
<sequence length="176" mass="18766">MKKIACLSALACVVALGASSAFADTSTVTAGYAQGDMQGVANKANGFNLKYRFEQDSNPLGVIGSFTYIEKDDSSADNGYGKSQYYGITAGPAYRLNDWASIYGVVGVGYGKTQGSTDTSSTVLRDKSDTSDYGFSYGAGMQFNPIENVALDFSYEQSRIRSVDVGTWIAGVGYRF</sequence>
<evidence type="ECO:0000256" key="4">
    <source>
        <dbReference type="ARBA" id="ARBA00020573"/>
    </source>
</evidence>
<comment type="caution">
    <text evidence="11">The sequence shown here is derived from an EMBL/GenBank/DDBJ whole genome shotgun (WGS) entry which is preliminary data.</text>
</comment>
<dbReference type="Gene3D" id="2.40.160.20">
    <property type="match status" value="1"/>
</dbReference>
<organism evidence="11 12">
    <name type="scientific">Ewingella americana</name>
    <dbReference type="NCBI Taxonomy" id="41202"/>
    <lineage>
        <taxon>Bacteria</taxon>
        <taxon>Pseudomonadati</taxon>
        <taxon>Pseudomonadota</taxon>
        <taxon>Gammaproteobacteria</taxon>
        <taxon>Enterobacterales</taxon>
        <taxon>Yersiniaceae</taxon>
        <taxon>Ewingella</taxon>
    </lineage>
</organism>
<evidence type="ECO:0000256" key="5">
    <source>
        <dbReference type="ARBA" id="ARBA00022452"/>
    </source>
</evidence>
<keyword evidence="12" id="KW-1185">Reference proteome</keyword>